<dbReference type="InterPro" id="IPR038693">
    <property type="entry name" value="PaaB_sf"/>
</dbReference>
<keyword evidence="2" id="KW-1185">Reference proteome</keyword>
<evidence type="ECO:0000313" key="1">
    <source>
        <dbReference type="EMBL" id="MFD1187932.1"/>
    </source>
</evidence>
<dbReference type="Pfam" id="PF06243">
    <property type="entry name" value="PaaB"/>
    <property type="match status" value="2"/>
</dbReference>
<dbReference type="InterPro" id="IPR009359">
    <property type="entry name" value="PaaB"/>
</dbReference>
<dbReference type="RefSeq" id="WP_377530547.1">
    <property type="nucleotide sequence ID" value="NZ_JBHTLD010000191.1"/>
</dbReference>
<reference evidence="2" key="1">
    <citation type="journal article" date="2019" name="Int. J. Syst. Evol. Microbiol.">
        <title>The Global Catalogue of Microorganisms (GCM) 10K type strain sequencing project: providing services to taxonomists for standard genome sequencing and annotation.</title>
        <authorList>
            <consortium name="The Broad Institute Genomics Platform"/>
            <consortium name="The Broad Institute Genome Sequencing Center for Infectious Disease"/>
            <person name="Wu L."/>
            <person name="Ma J."/>
        </authorList>
    </citation>
    <scope>NUCLEOTIDE SEQUENCE [LARGE SCALE GENOMIC DNA]</scope>
    <source>
        <strain evidence="2">JCM 31319</strain>
    </source>
</reference>
<gene>
    <name evidence="1" type="ORF">ACFQ2O_17100</name>
</gene>
<name>A0ABW3SVH5_9BACT</name>
<dbReference type="EMBL" id="JBHTLD010000191">
    <property type="protein sequence ID" value="MFD1187932.1"/>
    <property type="molecule type" value="Genomic_DNA"/>
</dbReference>
<dbReference type="Proteomes" id="UP001597094">
    <property type="component" value="Unassembled WGS sequence"/>
</dbReference>
<sequence>MTLKSLDPRVTRLNLPEGEVPPMEEKLELDQFETYEAFHQKKEGAAHTYVGPVHAPNEDVAFLFAKEQYSRRFACVSLWIARTDHIQVTPYANDGEIVYDVLSPEGSAEHSEQPEPYEIFHLKKRGKAHAHAGRVVAISYLEALQEAKKAFGEKGPVVNVWVVKSKDVLQSADDDKDMWTTVPEKKYREAIAYKVMDKITKYKEERKNTPA</sequence>
<evidence type="ECO:0000313" key="2">
    <source>
        <dbReference type="Proteomes" id="UP001597094"/>
    </source>
</evidence>
<comment type="caution">
    <text evidence="1">The sequence shown here is derived from an EMBL/GenBank/DDBJ whole genome shotgun (WGS) entry which is preliminary data.</text>
</comment>
<protein>
    <submittedName>
        <fullName evidence="1">Phenylacetic acid degradation b</fullName>
    </submittedName>
</protein>
<accession>A0ABW3SVH5</accession>
<proteinExistence type="predicted"/>
<organism evidence="1 2">
    <name type="scientific">Pontibacter rugosus</name>
    <dbReference type="NCBI Taxonomy" id="1745966"/>
    <lineage>
        <taxon>Bacteria</taxon>
        <taxon>Pseudomonadati</taxon>
        <taxon>Bacteroidota</taxon>
        <taxon>Cytophagia</taxon>
        <taxon>Cytophagales</taxon>
        <taxon>Hymenobacteraceae</taxon>
        <taxon>Pontibacter</taxon>
    </lineage>
</organism>
<dbReference type="Gene3D" id="3.10.20.520">
    <property type="entry name" value="Phenylacetic acid degradation B"/>
    <property type="match status" value="2"/>
</dbReference>